<dbReference type="PANTHER" id="PTHR11493">
    <property type="entry name" value="SULFITE REDUCTASE [NADPH] SUBUNIT BETA-RELATED"/>
    <property type="match status" value="1"/>
</dbReference>
<feature type="domain" description="Nitrite/Sulfite reductase ferredoxin-like" evidence="18">
    <location>
        <begin position="85"/>
        <end position="145"/>
    </location>
</feature>
<evidence type="ECO:0000256" key="15">
    <source>
        <dbReference type="ARBA" id="ARBA00057160"/>
    </source>
</evidence>
<sequence>MKNVLDPSKEIIKHQGVLINDSTPVEVAKDKGNYLRGTLVDTFADQITGSIPAEDTYLLKFHGTYQQDDRDQRIVRQEKKLEPAYSFMIRVRIPGGDLTSDAWLALDAISDEYGNKDFKLTTRQAVQFHGIIKFDLKQTIKAMDKALLDSIAGCGDVNRNVMCDPDPTQSKIHAQVFPWAKKISEHLLPKSRAYHEIWLDEGNGEGKKQVNAPEPEETVEPLYGKLYLPKKFKIGIAIPPNNDSDIYTNDVGIVAIVKDEVLQGFNIAVGGGLAMTFGRTETYPRLATDIAYVKPEQLLEVVTTIVEIQRDYGDRTDRSQARLKYTIDRMGLDTFQTMLIERLGYELDAPKPVEFKTSADNFGWHKATNDKWHLLCFVEHGRVQNVEGSQQKQALKEIAELGVCKFRLTGNQHVLLVDVDENDKDKIEAIFSKYGLSADASHLSGLRRNAIACVALNTCPLAMAEAERYLPSLITKIEPILEKNGLINDEIKFRMTGCPNGCGRSVMGEIGFIGKSLGRYNVYLGSSHQGDRLSKLYKENLDEKQILEEMDLLLTDYANNRNKDEHFGDYVIRAEYVKATTQGLDFHD</sequence>
<comment type="cofactor">
    <cofactor evidence="1">
        <name>siroheme</name>
        <dbReference type="ChEBI" id="CHEBI:60052"/>
    </cofactor>
</comment>
<evidence type="ECO:0000313" key="19">
    <source>
        <dbReference type="EMBL" id="TCJ87256.1"/>
    </source>
</evidence>
<dbReference type="OrthoDB" id="3189055at2"/>
<dbReference type="PANTHER" id="PTHR11493:SF47">
    <property type="entry name" value="SULFITE REDUCTASE [NADPH] SUBUNIT BETA"/>
    <property type="match status" value="1"/>
</dbReference>
<evidence type="ECO:0000256" key="2">
    <source>
        <dbReference type="ARBA" id="ARBA00001966"/>
    </source>
</evidence>
<dbReference type="SUPFAM" id="SSF55124">
    <property type="entry name" value="Nitrite/Sulfite reductase N-terminal domain-like"/>
    <property type="match status" value="2"/>
</dbReference>
<protein>
    <recommendedName>
        <fullName evidence="5">assimilatory sulfite reductase (NADPH)</fullName>
        <ecNumber evidence="5">1.8.1.2</ecNumber>
    </recommendedName>
</protein>
<comment type="caution">
    <text evidence="19">The sequence shown here is derived from an EMBL/GenBank/DDBJ whole genome shotgun (WGS) entry which is preliminary data.</text>
</comment>
<dbReference type="EMBL" id="SMFQ01000003">
    <property type="protein sequence ID" value="TCJ87256.1"/>
    <property type="molecule type" value="Genomic_DNA"/>
</dbReference>
<dbReference type="GO" id="GO:0004783">
    <property type="term" value="F:sulfite reductase (NADPH) activity"/>
    <property type="evidence" value="ECO:0007669"/>
    <property type="project" value="UniProtKB-EC"/>
</dbReference>
<organism evidence="19 20">
    <name type="scientific">Cocleimonas flava</name>
    <dbReference type="NCBI Taxonomy" id="634765"/>
    <lineage>
        <taxon>Bacteria</taxon>
        <taxon>Pseudomonadati</taxon>
        <taxon>Pseudomonadota</taxon>
        <taxon>Gammaproteobacteria</taxon>
        <taxon>Thiotrichales</taxon>
        <taxon>Thiotrichaceae</taxon>
        <taxon>Cocleimonas</taxon>
    </lineage>
</organism>
<accession>A0A4R1EZB7</accession>
<proteinExistence type="inferred from homology"/>
<dbReference type="GO" id="GO:0050311">
    <property type="term" value="F:sulfite reductase (ferredoxin) activity"/>
    <property type="evidence" value="ECO:0007669"/>
    <property type="project" value="TreeGrafter"/>
</dbReference>
<keyword evidence="8" id="KW-0479">Metal-binding</keyword>
<dbReference type="InterPro" id="IPR036136">
    <property type="entry name" value="Nit/Sulf_reduc_fer-like_dom_sf"/>
</dbReference>
<evidence type="ECO:0000256" key="4">
    <source>
        <dbReference type="ARBA" id="ARBA00010429"/>
    </source>
</evidence>
<keyword evidence="13" id="KW-0198">Cysteine biosynthesis</keyword>
<evidence type="ECO:0000256" key="3">
    <source>
        <dbReference type="ARBA" id="ARBA00004774"/>
    </source>
</evidence>
<evidence type="ECO:0000256" key="1">
    <source>
        <dbReference type="ARBA" id="ARBA00001929"/>
    </source>
</evidence>
<comment type="catalytic activity">
    <reaction evidence="14">
        <text>hydrogen sulfide + 3 NADP(+) + 3 H2O = sulfite + 3 NADPH + 4 H(+)</text>
        <dbReference type="Rhea" id="RHEA:13801"/>
        <dbReference type="ChEBI" id="CHEBI:15377"/>
        <dbReference type="ChEBI" id="CHEBI:15378"/>
        <dbReference type="ChEBI" id="CHEBI:17359"/>
        <dbReference type="ChEBI" id="CHEBI:29919"/>
        <dbReference type="ChEBI" id="CHEBI:57783"/>
        <dbReference type="ChEBI" id="CHEBI:58349"/>
        <dbReference type="EC" id="1.8.1.2"/>
    </reaction>
</comment>
<dbReference type="PROSITE" id="PS00365">
    <property type="entry name" value="NIR_SIR"/>
    <property type="match status" value="1"/>
</dbReference>
<dbReference type="GO" id="GO:0046872">
    <property type="term" value="F:metal ion binding"/>
    <property type="evidence" value="ECO:0007669"/>
    <property type="project" value="UniProtKB-KW"/>
</dbReference>
<evidence type="ECO:0000313" key="20">
    <source>
        <dbReference type="Proteomes" id="UP000294887"/>
    </source>
</evidence>
<evidence type="ECO:0000256" key="14">
    <source>
        <dbReference type="ARBA" id="ARBA00052219"/>
    </source>
</evidence>
<evidence type="ECO:0000256" key="13">
    <source>
        <dbReference type="ARBA" id="ARBA00023192"/>
    </source>
</evidence>
<dbReference type="InterPro" id="IPR006067">
    <property type="entry name" value="NO2/SO3_Rdtase_4Fe4S_dom"/>
</dbReference>
<dbReference type="FunFam" id="3.30.413.10:FF:000003">
    <property type="entry name" value="Sulfite reductase [NADPH] hemoprotein beta-component"/>
    <property type="match status" value="1"/>
</dbReference>
<evidence type="ECO:0000256" key="5">
    <source>
        <dbReference type="ARBA" id="ARBA00012604"/>
    </source>
</evidence>
<dbReference type="InterPro" id="IPR045854">
    <property type="entry name" value="NO2/SO3_Rdtase_4Fe4S_sf"/>
</dbReference>
<evidence type="ECO:0000256" key="8">
    <source>
        <dbReference type="ARBA" id="ARBA00022723"/>
    </source>
</evidence>
<evidence type="ECO:0000256" key="16">
    <source>
        <dbReference type="ARBA" id="ARBA00062253"/>
    </source>
</evidence>
<keyword evidence="12" id="KW-0411">Iron-sulfur</keyword>
<evidence type="ECO:0000256" key="11">
    <source>
        <dbReference type="ARBA" id="ARBA00023004"/>
    </source>
</evidence>
<dbReference type="GO" id="GO:0051539">
    <property type="term" value="F:4 iron, 4 sulfur cluster binding"/>
    <property type="evidence" value="ECO:0007669"/>
    <property type="project" value="UniProtKB-KW"/>
</dbReference>
<dbReference type="Pfam" id="PF03460">
    <property type="entry name" value="NIR_SIR_ferr"/>
    <property type="match status" value="2"/>
</dbReference>
<evidence type="ECO:0000256" key="7">
    <source>
        <dbReference type="ARBA" id="ARBA00022617"/>
    </source>
</evidence>
<evidence type="ECO:0000256" key="12">
    <source>
        <dbReference type="ARBA" id="ARBA00023014"/>
    </source>
</evidence>
<comment type="function">
    <text evidence="15">Component of the sulfite reductase complex that catalyzes the 6-electron reduction of sulfite to sulfide. This is one of several activities required for the biosynthesis of L-cysteine from sulfate.</text>
</comment>
<dbReference type="AlphaFoldDB" id="A0A4R1EZB7"/>
<keyword evidence="20" id="KW-1185">Reference proteome</keyword>
<dbReference type="Proteomes" id="UP000294887">
    <property type="component" value="Unassembled WGS sequence"/>
</dbReference>
<reference evidence="19 20" key="1">
    <citation type="submission" date="2019-03" db="EMBL/GenBank/DDBJ databases">
        <title>Genomic Encyclopedia of Type Strains, Phase IV (KMG-IV): sequencing the most valuable type-strain genomes for metagenomic binning, comparative biology and taxonomic classification.</title>
        <authorList>
            <person name="Goeker M."/>
        </authorList>
    </citation>
    <scope>NUCLEOTIDE SEQUENCE [LARGE SCALE GENOMIC DNA]</scope>
    <source>
        <strain evidence="19 20">DSM 24830</strain>
    </source>
</reference>
<evidence type="ECO:0000256" key="9">
    <source>
        <dbReference type="ARBA" id="ARBA00022857"/>
    </source>
</evidence>
<keyword evidence="6" id="KW-0004">4Fe-4S</keyword>
<keyword evidence="9" id="KW-0521">NADP</keyword>
<dbReference type="PRINTS" id="PR00397">
    <property type="entry name" value="SIROHAEM"/>
</dbReference>
<comment type="similarity">
    <text evidence="4">Belongs to the nitrite and sulfite reductase 4Fe-4S domain family.</text>
</comment>
<feature type="domain" description="Nitrite/Sulfite reductase ferredoxin-like" evidence="18">
    <location>
        <begin position="369"/>
        <end position="431"/>
    </location>
</feature>
<dbReference type="EC" id="1.8.1.2" evidence="5"/>
<dbReference type="Pfam" id="PF01077">
    <property type="entry name" value="NIR_SIR"/>
    <property type="match status" value="1"/>
</dbReference>
<dbReference type="InterPro" id="IPR045169">
    <property type="entry name" value="NO2/SO3_Rdtase_4Fe4S_prot"/>
</dbReference>
<comment type="cofactor">
    <cofactor evidence="2">
        <name>[4Fe-4S] cluster</name>
        <dbReference type="ChEBI" id="CHEBI:49883"/>
    </cofactor>
</comment>
<feature type="domain" description="Nitrite/sulphite reductase 4Fe-4S" evidence="17">
    <location>
        <begin position="180"/>
        <end position="344"/>
    </location>
</feature>
<keyword evidence="10" id="KW-0560">Oxidoreductase</keyword>
<dbReference type="GO" id="GO:0000103">
    <property type="term" value="P:sulfate assimilation"/>
    <property type="evidence" value="ECO:0007669"/>
    <property type="project" value="TreeGrafter"/>
</dbReference>
<comment type="pathway">
    <text evidence="3">Sulfur metabolism; hydrogen sulfide biosynthesis; hydrogen sulfide from sulfite (NADPH route): step 1/1.</text>
</comment>
<keyword evidence="13" id="KW-0028">Amino-acid biosynthesis</keyword>
<keyword evidence="11" id="KW-0408">Iron</keyword>
<dbReference type="InterPro" id="IPR005117">
    <property type="entry name" value="NiRdtase/SiRdtase_haem-b_fer"/>
</dbReference>
<dbReference type="GO" id="GO:0019344">
    <property type="term" value="P:cysteine biosynthetic process"/>
    <property type="evidence" value="ECO:0007669"/>
    <property type="project" value="UniProtKB-KW"/>
</dbReference>
<dbReference type="GO" id="GO:0009337">
    <property type="term" value="C:sulfite reductase complex (NADPH)"/>
    <property type="evidence" value="ECO:0007669"/>
    <property type="project" value="TreeGrafter"/>
</dbReference>
<name>A0A4R1EZB7_9GAMM</name>
<dbReference type="RefSeq" id="WP_131905551.1">
    <property type="nucleotide sequence ID" value="NZ_BAAAFU010000004.1"/>
</dbReference>
<dbReference type="InterPro" id="IPR006066">
    <property type="entry name" value="NO2/SO3_Rdtase_FeS/sirohaem_BS"/>
</dbReference>
<comment type="subunit">
    <text evidence="16">Alpha(8)-beta(8). The alpha component is a flavoprotein, the beta component is a hemoprotein.</text>
</comment>
<dbReference type="GO" id="GO:0020037">
    <property type="term" value="F:heme binding"/>
    <property type="evidence" value="ECO:0007669"/>
    <property type="project" value="InterPro"/>
</dbReference>
<keyword evidence="7" id="KW-0349">Heme</keyword>
<dbReference type="SUPFAM" id="SSF56014">
    <property type="entry name" value="Nitrite and sulphite reductase 4Fe-4S domain-like"/>
    <property type="match status" value="2"/>
</dbReference>
<evidence type="ECO:0000259" key="17">
    <source>
        <dbReference type="Pfam" id="PF01077"/>
    </source>
</evidence>
<evidence type="ECO:0000259" key="18">
    <source>
        <dbReference type="Pfam" id="PF03460"/>
    </source>
</evidence>
<dbReference type="Gene3D" id="3.30.413.10">
    <property type="entry name" value="Sulfite Reductase Hemoprotein, domain 1"/>
    <property type="match status" value="2"/>
</dbReference>
<evidence type="ECO:0000256" key="6">
    <source>
        <dbReference type="ARBA" id="ARBA00022485"/>
    </source>
</evidence>
<dbReference type="NCBIfam" id="NF010029">
    <property type="entry name" value="PRK13504.1"/>
    <property type="match status" value="1"/>
</dbReference>
<evidence type="ECO:0000256" key="10">
    <source>
        <dbReference type="ARBA" id="ARBA00023002"/>
    </source>
</evidence>
<gene>
    <name evidence="19" type="ORF">EV695_1764</name>
</gene>